<dbReference type="SUPFAM" id="SSF103256">
    <property type="entry name" value="Hypothetical protein TM0160"/>
    <property type="match status" value="1"/>
</dbReference>
<dbReference type="AlphaFoldDB" id="A0A410P7E9"/>
<evidence type="ECO:0000313" key="2">
    <source>
        <dbReference type="EMBL" id="QAT18062.1"/>
    </source>
</evidence>
<dbReference type="EMBL" id="CP019384">
    <property type="protein sequence ID" value="QAT18062.1"/>
    <property type="molecule type" value="Genomic_DNA"/>
</dbReference>
<dbReference type="Pfam" id="PF02577">
    <property type="entry name" value="BFN_dom"/>
    <property type="match status" value="1"/>
</dbReference>
<dbReference type="GO" id="GO:0004518">
    <property type="term" value="F:nuclease activity"/>
    <property type="evidence" value="ECO:0007669"/>
    <property type="project" value="InterPro"/>
</dbReference>
<dbReference type="OrthoDB" id="9788698at2"/>
<proteinExistence type="predicted"/>
<keyword evidence="3" id="KW-1185">Reference proteome</keyword>
<organism evidence="2 3">
    <name type="scientific">Velamenicoccus archaeovorus</name>
    <dbReference type="NCBI Taxonomy" id="1930593"/>
    <lineage>
        <taxon>Bacteria</taxon>
        <taxon>Pseudomonadati</taxon>
        <taxon>Candidatus Omnitrophota</taxon>
        <taxon>Candidatus Velamenicoccus</taxon>
    </lineage>
</organism>
<accession>A0A410P7E9</accession>
<name>A0A410P7E9_VELA1</name>
<evidence type="ECO:0000313" key="3">
    <source>
        <dbReference type="Proteomes" id="UP000287243"/>
    </source>
</evidence>
<dbReference type="PROSITE" id="PS51658">
    <property type="entry name" value="BFN"/>
    <property type="match status" value="1"/>
</dbReference>
<sequence length="137" mass="15210">MIEMELNKIIIDEKRPDQIIVLKEKNGSRLMPIIIGYLEANAIKLKVSGVTPPRPLTHDLLFSVIEGLGASVAKILIDALENNTFYAKLVLRLSGEASEKIIDARPSDAVAMAVRAHAPIFVEEEVIKRSEVFHQQP</sequence>
<dbReference type="InterPro" id="IPR036104">
    <property type="entry name" value="BFN_sf"/>
</dbReference>
<gene>
    <name evidence="2" type="ORF">BU251_07190</name>
</gene>
<dbReference type="KEGG" id="vai:BU251_07190"/>
<dbReference type="InterPro" id="IPR003729">
    <property type="entry name" value="Bi_nuclease_dom"/>
</dbReference>
<feature type="domain" description="BFN" evidence="1">
    <location>
        <begin position="1"/>
        <end position="134"/>
    </location>
</feature>
<dbReference type="Gene3D" id="3.10.690.10">
    <property type="entry name" value="Bifunctional nuclease domain"/>
    <property type="match status" value="1"/>
</dbReference>
<evidence type="ECO:0000259" key="1">
    <source>
        <dbReference type="PROSITE" id="PS51658"/>
    </source>
</evidence>
<protein>
    <recommendedName>
        <fullName evidence="1">BFN domain-containing protein</fullName>
    </recommendedName>
</protein>
<reference evidence="2 3" key="1">
    <citation type="submission" date="2017-01" db="EMBL/GenBank/DDBJ databases">
        <title>First insights into the biology of 'candidatus Vampirococcus archaeovorus'.</title>
        <authorList>
            <person name="Kizina J."/>
            <person name="Jordan S."/>
            <person name="Stueber K."/>
            <person name="Reinhardt R."/>
            <person name="Harder J."/>
        </authorList>
    </citation>
    <scope>NUCLEOTIDE SEQUENCE [LARGE SCALE GENOMIC DNA]</scope>
    <source>
        <strain evidence="2 3">LiM</strain>
    </source>
</reference>
<dbReference type="PANTHER" id="PTHR15160:SF1">
    <property type="entry name" value="VON HIPPEL-LINDAU DISEASE TUMOR SUPPRESSOR"/>
    <property type="match status" value="1"/>
</dbReference>
<dbReference type="PANTHER" id="PTHR15160">
    <property type="entry name" value="VON HIPPEL-LINDAU PROTEIN"/>
    <property type="match status" value="1"/>
</dbReference>
<dbReference type="Proteomes" id="UP000287243">
    <property type="component" value="Chromosome"/>
</dbReference>